<dbReference type="PANTHER" id="PTHR44329">
    <property type="entry name" value="SERINE/THREONINE-PROTEIN KINASE TNNI3K-RELATED"/>
    <property type="match status" value="1"/>
</dbReference>
<accession>A0AAF0DEB5</accession>
<keyword evidence="7" id="KW-0158">Chromosome</keyword>
<sequence>MVPEQPKDIVPPYEDDTPWPIANHPPDAETLIIAGSGIIYTLPDRPNEVVKVPQPFDGDRHNHEIERRVYQRLGKHPNIVNVTEMDQYGIYLERAFHGCLRQYFREGGTATLQEKIMWCRDTASVLDYVHQNNIRHADLSGRNLLLDSKRNILLCDFSGSFIDGEKATIFAECGFRHPDENEYAQPTIRGELHTLGSTIYEIMTGVKPHHGLEEHIIRDLVEKGEYPDVRELPLGGVIMKCWKGDFLSAAEVAEEIVQLGMFSTHCGQWQ</sequence>
<dbReference type="Proteomes" id="UP001219355">
    <property type="component" value="Chromosome 1"/>
</dbReference>
<dbReference type="GO" id="GO:0004674">
    <property type="term" value="F:protein serine/threonine kinase activity"/>
    <property type="evidence" value="ECO:0007669"/>
    <property type="project" value="UniProtKB-EC"/>
</dbReference>
<dbReference type="Pfam" id="PF00069">
    <property type="entry name" value="Pkinase"/>
    <property type="match status" value="1"/>
</dbReference>
<comment type="function">
    <text evidence="1">Component of the EKC/KEOPS complex that is required for the formation of a threonylcarbamoyl group on adenosine at position 37 (t(6)A37) in tRNAs that read codons beginning with adenine. The complex is probably involved in the transfer of the threonylcarbamoyl moiety of threonylcarbamoyl-AMP (TC-AMP) to the N6 group of A37. BUD32 has ATPase activity in the context of the EKC/KEOPS complex and likely plays a supporting role to the catalytic subunit KAE1. The EKC/KEOPS complex also promotes both telomere uncapping and telomere elongation. The complex is required for efficient recruitment of transcriptional coactivators.</text>
</comment>
<dbReference type="SUPFAM" id="SSF56112">
    <property type="entry name" value="Protein kinase-like (PK-like)"/>
    <property type="match status" value="1"/>
</dbReference>
<comment type="subcellular location">
    <subcellularLocation>
        <location evidence="2">Chromosome</location>
        <location evidence="2">Telomere</location>
    </subcellularLocation>
</comment>
<reference evidence="13" key="1">
    <citation type="submission" date="2023-03" db="EMBL/GenBank/DDBJ databases">
        <title>Emydomyces testavorans Genome Sequence.</title>
        <authorList>
            <person name="Hoyer L."/>
        </authorList>
    </citation>
    <scope>NUCLEOTIDE SEQUENCE</scope>
    <source>
        <strain evidence="13">16-2883</strain>
    </source>
</reference>
<comment type="catalytic activity">
    <reaction evidence="11">
        <text>L-seryl-[protein] + ATP = O-phospho-L-seryl-[protein] + ADP + H(+)</text>
        <dbReference type="Rhea" id="RHEA:17989"/>
        <dbReference type="Rhea" id="RHEA-COMP:9863"/>
        <dbReference type="Rhea" id="RHEA-COMP:11604"/>
        <dbReference type="ChEBI" id="CHEBI:15378"/>
        <dbReference type="ChEBI" id="CHEBI:29999"/>
        <dbReference type="ChEBI" id="CHEBI:30616"/>
        <dbReference type="ChEBI" id="CHEBI:83421"/>
        <dbReference type="ChEBI" id="CHEBI:456216"/>
        <dbReference type="EC" id="2.7.11.1"/>
    </reaction>
</comment>
<name>A0AAF0DEB5_9EURO</name>
<dbReference type="PROSITE" id="PS50011">
    <property type="entry name" value="PROTEIN_KINASE_DOM"/>
    <property type="match status" value="1"/>
</dbReference>
<proteinExistence type="predicted"/>
<evidence type="ECO:0000256" key="9">
    <source>
        <dbReference type="ARBA" id="ARBA00033194"/>
    </source>
</evidence>
<dbReference type="PROSITE" id="PS00109">
    <property type="entry name" value="PROTEIN_KINASE_TYR"/>
    <property type="match status" value="1"/>
</dbReference>
<dbReference type="EMBL" id="CP120627">
    <property type="protein sequence ID" value="WEW56987.1"/>
    <property type="molecule type" value="Genomic_DNA"/>
</dbReference>
<gene>
    <name evidence="13" type="ORF">PRK78_002446</name>
</gene>
<dbReference type="InterPro" id="IPR008266">
    <property type="entry name" value="Tyr_kinase_AS"/>
</dbReference>
<comment type="subunit">
    <text evidence="3">Component of the EKC/KEOPS complex composed of at least BUD32, CGI121, GON7, KAE1 and PCC1; the whole complex dimerizes.</text>
</comment>
<keyword evidence="14" id="KW-1185">Reference proteome</keyword>
<evidence type="ECO:0000256" key="4">
    <source>
        <dbReference type="ARBA" id="ARBA00012513"/>
    </source>
</evidence>
<dbReference type="AlphaFoldDB" id="A0AAF0DEB5"/>
<evidence type="ECO:0000256" key="10">
    <source>
        <dbReference type="ARBA" id="ARBA00047899"/>
    </source>
</evidence>
<feature type="domain" description="Protein kinase" evidence="12">
    <location>
        <begin position="25"/>
        <end position="270"/>
    </location>
</feature>
<protein>
    <recommendedName>
        <fullName evidence="6">EKC/KEOPS complex subunit BUD32</fullName>
        <ecNumber evidence="4">2.7.11.1</ecNumber>
    </recommendedName>
    <alternativeName>
        <fullName evidence="8 9">Atypical Serine/threonine protein kinase BUD32</fullName>
    </alternativeName>
    <alternativeName>
        <fullName evidence="5">EKC/KEOPS complex subunit bud32</fullName>
    </alternativeName>
</protein>
<evidence type="ECO:0000256" key="3">
    <source>
        <dbReference type="ARBA" id="ARBA00011534"/>
    </source>
</evidence>
<evidence type="ECO:0000256" key="8">
    <source>
        <dbReference type="ARBA" id="ARBA00030980"/>
    </source>
</evidence>
<dbReference type="GO" id="GO:0000781">
    <property type="term" value="C:chromosome, telomeric region"/>
    <property type="evidence" value="ECO:0007669"/>
    <property type="project" value="UniProtKB-SubCell"/>
</dbReference>
<dbReference type="InterPro" id="IPR000719">
    <property type="entry name" value="Prot_kinase_dom"/>
</dbReference>
<evidence type="ECO:0000256" key="2">
    <source>
        <dbReference type="ARBA" id="ARBA00004574"/>
    </source>
</evidence>
<dbReference type="InterPro" id="IPR011009">
    <property type="entry name" value="Kinase-like_dom_sf"/>
</dbReference>
<organism evidence="13 14">
    <name type="scientific">Emydomyces testavorans</name>
    <dbReference type="NCBI Taxonomy" id="2070801"/>
    <lineage>
        <taxon>Eukaryota</taxon>
        <taxon>Fungi</taxon>
        <taxon>Dikarya</taxon>
        <taxon>Ascomycota</taxon>
        <taxon>Pezizomycotina</taxon>
        <taxon>Eurotiomycetes</taxon>
        <taxon>Eurotiomycetidae</taxon>
        <taxon>Onygenales</taxon>
        <taxon>Nannizziopsiaceae</taxon>
        <taxon>Emydomyces</taxon>
    </lineage>
</organism>
<dbReference type="SMART" id="SM00220">
    <property type="entry name" value="S_TKc"/>
    <property type="match status" value="1"/>
</dbReference>
<evidence type="ECO:0000256" key="11">
    <source>
        <dbReference type="ARBA" id="ARBA00048679"/>
    </source>
</evidence>
<evidence type="ECO:0000259" key="12">
    <source>
        <dbReference type="PROSITE" id="PS50011"/>
    </source>
</evidence>
<dbReference type="EC" id="2.7.11.1" evidence="4"/>
<comment type="catalytic activity">
    <reaction evidence="10">
        <text>L-threonyl-[protein] + ATP = O-phospho-L-threonyl-[protein] + ADP + H(+)</text>
        <dbReference type="Rhea" id="RHEA:46608"/>
        <dbReference type="Rhea" id="RHEA-COMP:11060"/>
        <dbReference type="Rhea" id="RHEA-COMP:11605"/>
        <dbReference type="ChEBI" id="CHEBI:15378"/>
        <dbReference type="ChEBI" id="CHEBI:30013"/>
        <dbReference type="ChEBI" id="CHEBI:30616"/>
        <dbReference type="ChEBI" id="CHEBI:61977"/>
        <dbReference type="ChEBI" id="CHEBI:456216"/>
        <dbReference type="EC" id="2.7.11.1"/>
    </reaction>
</comment>
<dbReference type="InterPro" id="IPR051681">
    <property type="entry name" value="Ser/Thr_Kinases-Pseudokinases"/>
</dbReference>
<keyword evidence="7" id="KW-0779">Telomere</keyword>
<evidence type="ECO:0000256" key="1">
    <source>
        <dbReference type="ARBA" id="ARBA00003747"/>
    </source>
</evidence>
<dbReference type="Gene3D" id="1.10.510.10">
    <property type="entry name" value="Transferase(Phosphotransferase) domain 1"/>
    <property type="match status" value="1"/>
</dbReference>
<evidence type="ECO:0000256" key="7">
    <source>
        <dbReference type="ARBA" id="ARBA00022895"/>
    </source>
</evidence>
<evidence type="ECO:0000313" key="14">
    <source>
        <dbReference type="Proteomes" id="UP001219355"/>
    </source>
</evidence>
<dbReference type="GO" id="GO:0005524">
    <property type="term" value="F:ATP binding"/>
    <property type="evidence" value="ECO:0007669"/>
    <property type="project" value="InterPro"/>
</dbReference>
<evidence type="ECO:0000256" key="5">
    <source>
        <dbReference type="ARBA" id="ARBA00013948"/>
    </source>
</evidence>
<evidence type="ECO:0000313" key="13">
    <source>
        <dbReference type="EMBL" id="WEW56987.1"/>
    </source>
</evidence>
<evidence type="ECO:0000256" key="6">
    <source>
        <dbReference type="ARBA" id="ARBA00019973"/>
    </source>
</evidence>